<evidence type="ECO:0000256" key="5">
    <source>
        <dbReference type="SAM" id="SignalP"/>
    </source>
</evidence>
<dbReference type="InterPro" id="IPR058792">
    <property type="entry name" value="Beta-barrel_RND_2"/>
</dbReference>
<dbReference type="Pfam" id="PF25967">
    <property type="entry name" value="RND-MFP_C"/>
    <property type="match status" value="1"/>
</dbReference>
<evidence type="ECO:0000256" key="4">
    <source>
        <dbReference type="SAM" id="Coils"/>
    </source>
</evidence>
<keyword evidence="3" id="KW-0813">Transport</keyword>
<dbReference type="InterPro" id="IPR058625">
    <property type="entry name" value="MdtA-like_BSH"/>
</dbReference>
<reference evidence="9 10" key="1">
    <citation type="submission" date="2022-03" db="EMBL/GenBank/DDBJ databases">
        <authorList>
            <person name="Koch H."/>
        </authorList>
    </citation>
    <scope>NUCLEOTIDE SEQUENCE [LARGE SCALE GENOMIC DNA]</scope>
    <source>
        <strain evidence="9 10">G1</strain>
    </source>
</reference>
<dbReference type="EMBL" id="OW150024">
    <property type="protein sequence ID" value="CAH2030135.1"/>
    <property type="molecule type" value="Genomic_DNA"/>
</dbReference>
<accession>A0ABM9D4F3</accession>
<feature type="domain" description="Multidrug resistance protein MdtA-like barrel-sandwich hybrid" evidence="6">
    <location>
        <begin position="64"/>
        <end position="214"/>
    </location>
</feature>
<dbReference type="Gene3D" id="1.10.287.470">
    <property type="entry name" value="Helix hairpin bin"/>
    <property type="match status" value="1"/>
</dbReference>
<organism evidence="9 10">
    <name type="scientific">Trichlorobacter ammonificans</name>
    <dbReference type="NCBI Taxonomy" id="2916410"/>
    <lineage>
        <taxon>Bacteria</taxon>
        <taxon>Pseudomonadati</taxon>
        <taxon>Thermodesulfobacteriota</taxon>
        <taxon>Desulfuromonadia</taxon>
        <taxon>Geobacterales</taxon>
        <taxon>Geobacteraceae</taxon>
        <taxon>Trichlorobacter</taxon>
    </lineage>
</organism>
<proteinExistence type="inferred from homology"/>
<name>A0ABM9D4F3_9BACT</name>
<gene>
    <name evidence="9" type="ORF">GEAMG1_0313</name>
</gene>
<dbReference type="PANTHER" id="PTHR30469">
    <property type="entry name" value="MULTIDRUG RESISTANCE PROTEIN MDTA"/>
    <property type="match status" value="1"/>
</dbReference>
<evidence type="ECO:0000259" key="6">
    <source>
        <dbReference type="Pfam" id="PF25917"/>
    </source>
</evidence>
<dbReference type="PROSITE" id="PS51257">
    <property type="entry name" value="PROKAR_LIPOPROTEIN"/>
    <property type="match status" value="1"/>
</dbReference>
<dbReference type="InterPro" id="IPR006143">
    <property type="entry name" value="RND_pump_MFP"/>
</dbReference>
<dbReference type="Proteomes" id="UP001295463">
    <property type="component" value="Chromosome"/>
</dbReference>
<comment type="subcellular location">
    <subcellularLocation>
        <location evidence="1">Cell envelope</location>
    </subcellularLocation>
</comment>
<dbReference type="RefSeq" id="WP_305731095.1">
    <property type="nucleotide sequence ID" value="NZ_OW150024.1"/>
</dbReference>
<feature type="signal peptide" evidence="5">
    <location>
        <begin position="1"/>
        <end position="28"/>
    </location>
</feature>
<keyword evidence="4" id="KW-0175">Coiled coil</keyword>
<protein>
    <submittedName>
        <fullName evidence="9">Efflux transporter, RND family, MFP subunit</fullName>
    </submittedName>
</protein>
<evidence type="ECO:0000256" key="3">
    <source>
        <dbReference type="ARBA" id="ARBA00022448"/>
    </source>
</evidence>
<comment type="similarity">
    <text evidence="2">Belongs to the membrane fusion protein (MFP) (TC 8.A.1) family.</text>
</comment>
<evidence type="ECO:0000259" key="8">
    <source>
        <dbReference type="Pfam" id="PF25967"/>
    </source>
</evidence>
<dbReference type="PANTHER" id="PTHR30469:SF38">
    <property type="entry name" value="HLYD FAMILY SECRETION PROTEIN"/>
    <property type="match status" value="1"/>
</dbReference>
<evidence type="ECO:0000259" key="7">
    <source>
        <dbReference type="Pfam" id="PF25954"/>
    </source>
</evidence>
<evidence type="ECO:0000313" key="9">
    <source>
        <dbReference type="EMBL" id="CAH2030135.1"/>
    </source>
</evidence>
<dbReference type="Pfam" id="PF25917">
    <property type="entry name" value="BSH_RND"/>
    <property type="match status" value="1"/>
</dbReference>
<dbReference type="Gene3D" id="2.40.50.100">
    <property type="match status" value="1"/>
</dbReference>
<feature type="chain" id="PRO_5047473475" evidence="5">
    <location>
        <begin position="29"/>
        <end position="375"/>
    </location>
</feature>
<feature type="coiled-coil region" evidence="4">
    <location>
        <begin position="103"/>
        <end position="130"/>
    </location>
</feature>
<keyword evidence="5" id="KW-0732">Signal</keyword>
<evidence type="ECO:0000256" key="2">
    <source>
        <dbReference type="ARBA" id="ARBA00009477"/>
    </source>
</evidence>
<dbReference type="InterPro" id="IPR058627">
    <property type="entry name" value="MdtA-like_C"/>
</dbReference>
<evidence type="ECO:0000313" key="10">
    <source>
        <dbReference type="Proteomes" id="UP001295463"/>
    </source>
</evidence>
<evidence type="ECO:0000256" key="1">
    <source>
        <dbReference type="ARBA" id="ARBA00004196"/>
    </source>
</evidence>
<dbReference type="Pfam" id="PF25954">
    <property type="entry name" value="Beta-barrel_RND_2"/>
    <property type="match status" value="1"/>
</dbReference>
<keyword evidence="10" id="KW-1185">Reference proteome</keyword>
<feature type="domain" description="Multidrug resistance protein MdtA-like C-terminal permuted SH3" evidence="8">
    <location>
        <begin position="317"/>
        <end position="358"/>
    </location>
</feature>
<feature type="domain" description="CusB-like beta-barrel" evidence="7">
    <location>
        <begin position="224"/>
        <end position="290"/>
    </location>
</feature>
<dbReference type="NCBIfam" id="TIGR01730">
    <property type="entry name" value="RND_mfp"/>
    <property type="match status" value="1"/>
</dbReference>
<dbReference type="Gene3D" id="2.40.30.170">
    <property type="match status" value="1"/>
</dbReference>
<dbReference type="Gene3D" id="2.40.420.20">
    <property type="match status" value="1"/>
</dbReference>
<dbReference type="SUPFAM" id="SSF111369">
    <property type="entry name" value="HlyD-like secretion proteins"/>
    <property type="match status" value="1"/>
</dbReference>
<sequence>MRRHAGYPLCVAAVLLALAGCSTEQRSAAPQPPAIRGLSLETVRQVEEADSLEVSGTVRSRTSAQVSARIPGTVSMLSVSEGDRVRAGQLLGMLESREQAAQAVGAVAALDEAQRALDEARARRTLADATFERFTKLYEEQALTRQEFETRQTERELAHQAVARAEARLRQSREQAAAAGAVADYRRLVAPISGIVTARQVSLGATVFPGQPLLVIDDEAAYRLELAIPESQSRSIRVGSRVTMAFDALGTTAEGRISEIVPAGDPASRTVLARVPLRHDAVRSGMFGRGSVVLSTTTPIISLPRTAVFERGSLTGVWVVEKDDLLRMRLVKTGRIRNDRIEILAGLATGERIVATGLAKVVEGGRFIPSSGGTP</sequence>